<evidence type="ECO:0000313" key="3">
    <source>
        <dbReference type="Proteomes" id="UP001497744"/>
    </source>
</evidence>
<dbReference type="RefSeq" id="XP_067715760.1">
    <property type="nucleotide sequence ID" value="XM_067859659.1"/>
</dbReference>
<accession>A0AAV4LU36</accession>
<evidence type="ECO:0000256" key="1">
    <source>
        <dbReference type="SAM" id="MobiDB-lite"/>
    </source>
</evidence>
<proteinExistence type="predicted"/>
<keyword evidence="3" id="KW-1185">Reference proteome</keyword>
<dbReference type="AlphaFoldDB" id="A0AAV4LU36"/>
<reference evidence="2 3" key="1">
    <citation type="submission" date="2021-06" db="EMBL/GenBank/DDBJ databases">
        <title>Genome sequence of Babesia caballi.</title>
        <authorList>
            <person name="Yamagishi J."/>
            <person name="Kidaka T."/>
            <person name="Ochi A."/>
        </authorList>
    </citation>
    <scope>NUCLEOTIDE SEQUENCE [LARGE SCALE GENOMIC DNA]</scope>
    <source>
        <strain evidence="2">USDA-D6B2</strain>
    </source>
</reference>
<dbReference type="GO" id="GO:0005524">
    <property type="term" value="F:ATP binding"/>
    <property type="evidence" value="ECO:0007669"/>
    <property type="project" value="UniProtKB-KW"/>
</dbReference>
<evidence type="ECO:0000313" key="2">
    <source>
        <dbReference type="EMBL" id="GIX63691.1"/>
    </source>
</evidence>
<keyword evidence="2" id="KW-0067">ATP-binding</keyword>
<dbReference type="GeneID" id="94195172"/>
<protein>
    <submittedName>
        <fullName evidence="2">ABC transporter ATP-binding protein</fullName>
    </submittedName>
</protein>
<keyword evidence="2" id="KW-0547">Nucleotide-binding</keyword>
<gene>
    <name evidence="2" type="ORF">BcabD6B2_31260</name>
</gene>
<comment type="caution">
    <text evidence="2">The sequence shown here is derived from an EMBL/GenBank/DDBJ whole genome shotgun (WGS) entry which is preliminary data.</text>
</comment>
<dbReference type="Proteomes" id="UP001497744">
    <property type="component" value="Unassembled WGS sequence"/>
</dbReference>
<feature type="region of interest" description="Disordered" evidence="1">
    <location>
        <begin position="82"/>
        <end position="106"/>
    </location>
</feature>
<name>A0AAV4LU36_BABCB</name>
<dbReference type="EMBL" id="BPLF01000002">
    <property type="protein sequence ID" value="GIX63691.1"/>
    <property type="molecule type" value="Genomic_DNA"/>
</dbReference>
<organism evidence="2 3">
    <name type="scientific">Babesia caballi</name>
    <dbReference type="NCBI Taxonomy" id="5871"/>
    <lineage>
        <taxon>Eukaryota</taxon>
        <taxon>Sar</taxon>
        <taxon>Alveolata</taxon>
        <taxon>Apicomplexa</taxon>
        <taxon>Aconoidasida</taxon>
        <taxon>Piroplasmida</taxon>
        <taxon>Babesiidae</taxon>
        <taxon>Babesia</taxon>
    </lineage>
</organism>
<feature type="region of interest" description="Disordered" evidence="1">
    <location>
        <begin position="1"/>
        <end position="27"/>
    </location>
</feature>
<sequence length="125" mass="13630">MTRRSAELGALRRSGDTASAAPSKSRDPVVAFQELAKVKRGLPRPLAAEIERRKVTSVEEAERVALALRAKRVKSHRIAKPRKLRSTNKPATVLKPSELTRPGGKTARKAITSMKKALNSGVIKL</sequence>